<dbReference type="GO" id="GO:0006511">
    <property type="term" value="P:ubiquitin-dependent protein catabolic process"/>
    <property type="evidence" value="ECO:0007669"/>
    <property type="project" value="TreeGrafter"/>
</dbReference>
<gene>
    <name evidence="15" type="ORF">HPP92_027424</name>
</gene>
<dbReference type="SMART" id="SM00546">
    <property type="entry name" value="CUE"/>
    <property type="match status" value="1"/>
</dbReference>
<dbReference type="GO" id="GO:0008270">
    <property type="term" value="F:zinc ion binding"/>
    <property type="evidence" value="ECO:0007669"/>
    <property type="project" value="UniProtKB-KW"/>
</dbReference>
<evidence type="ECO:0000313" key="16">
    <source>
        <dbReference type="Proteomes" id="UP000636800"/>
    </source>
</evidence>
<evidence type="ECO:0000256" key="10">
    <source>
        <dbReference type="ARBA" id="ARBA00023136"/>
    </source>
</evidence>
<evidence type="ECO:0000313" key="15">
    <source>
        <dbReference type="EMBL" id="KAG0449313.1"/>
    </source>
</evidence>
<accession>A0A835PD24</accession>
<feature type="transmembrane region" description="Helical" evidence="12">
    <location>
        <begin position="41"/>
        <end position="74"/>
    </location>
</feature>
<dbReference type="InterPro" id="IPR001841">
    <property type="entry name" value="Znf_RING"/>
</dbReference>
<evidence type="ECO:0000256" key="2">
    <source>
        <dbReference type="ARBA" id="ARBA00004906"/>
    </source>
</evidence>
<dbReference type="GO" id="GO:0005829">
    <property type="term" value="C:cytosol"/>
    <property type="evidence" value="ECO:0007669"/>
    <property type="project" value="TreeGrafter"/>
</dbReference>
<dbReference type="PROSITE" id="PS50089">
    <property type="entry name" value="ZF_RING_2"/>
    <property type="match status" value="1"/>
</dbReference>
<dbReference type="InterPro" id="IPR057992">
    <property type="entry name" value="TPR_SYVN1_N"/>
</dbReference>
<keyword evidence="9 12" id="KW-1133">Transmembrane helix</keyword>
<protein>
    <recommendedName>
        <fullName evidence="17">E3 ubiquitin protein ligase RIN2</fullName>
    </recommendedName>
</protein>
<comment type="subcellular location">
    <subcellularLocation>
        <location evidence="1">Membrane</location>
        <topology evidence="1">Multi-pass membrane protein</topology>
    </subcellularLocation>
</comment>
<evidence type="ECO:0000259" key="13">
    <source>
        <dbReference type="PROSITE" id="PS50089"/>
    </source>
</evidence>
<dbReference type="GO" id="GO:0005886">
    <property type="term" value="C:plasma membrane"/>
    <property type="evidence" value="ECO:0007669"/>
    <property type="project" value="TreeGrafter"/>
</dbReference>
<dbReference type="AlphaFoldDB" id="A0A835PD24"/>
<dbReference type="SUPFAM" id="SSF57850">
    <property type="entry name" value="RING/U-box"/>
    <property type="match status" value="1"/>
</dbReference>
<dbReference type="EMBL" id="JADCNL010000195">
    <property type="protein sequence ID" value="KAG0449313.1"/>
    <property type="molecule type" value="Genomic_DNA"/>
</dbReference>
<evidence type="ECO:0000256" key="11">
    <source>
        <dbReference type="PROSITE-ProRule" id="PRU00175"/>
    </source>
</evidence>
<keyword evidence="7" id="KW-0833">Ubl conjugation pathway</keyword>
<dbReference type="InterPro" id="IPR013083">
    <property type="entry name" value="Znf_RING/FYVE/PHD"/>
</dbReference>
<dbReference type="Pfam" id="PF25563">
    <property type="entry name" value="TPR_SYVN1_N"/>
    <property type="match status" value="1"/>
</dbReference>
<keyword evidence="5" id="KW-0479">Metal-binding</keyword>
<dbReference type="Pfam" id="PF02845">
    <property type="entry name" value="CUE"/>
    <property type="match status" value="1"/>
</dbReference>
<dbReference type="GO" id="GO:0043130">
    <property type="term" value="F:ubiquitin binding"/>
    <property type="evidence" value="ECO:0007669"/>
    <property type="project" value="InterPro"/>
</dbReference>
<dbReference type="Pfam" id="PF13639">
    <property type="entry name" value="zf-RING_2"/>
    <property type="match status" value="1"/>
</dbReference>
<comment type="caution">
    <text evidence="15">The sequence shown here is derived from an EMBL/GenBank/DDBJ whole genome shotgun (WGS) entry which is preliminary data.</text>
</comment>
<comment type="pathway">
    <text evidence="2">Protein modification; protein ubiquitination.</text>
</comment>
<evidence type="ECO:0008006" key="17">
    <source>
        <dbReference type="Google" id="ProtNLM"/>
    </source>
</evidence>
<evidence type="ECO:0000259" key="14">
    <source>
        <dbReference type="PROSITE" id="PS51140"/>
    </source>
</evidence>
<evidence type="ECO:0000256" key="6">
    <source>
        <dbReference type="ARBA" id="ARBA00022771"/>
    </source>
</evidence>
<evidence type="ECO:0000256" key="5">
    <source>
        <dbReference type="ARBA" id="ARBA00022723"/>
    </source>
</evidence>
<dbReference type="Gene3D" id="1.10.8.10">
    <property type="entry name" value="DNA helicase RuvA subunit, C-terminal domain"/>
    <property type="match status" value="1"/>
</dbReference>
<dbReference type="InterPro" id="IPR003892">
    <property type="entry name" value="CUE"/>
</dbReference>
<feature type="domain" description="RING-type" evidence="13">
    <location>
        <begin position="329"/>
        <end position="371"/>
    </location>
</feature>
<keyword evidence="3" id="KW-0808">Transferase</keyword>
<evidence type="ECO:0000256" key="9">
    <source>
        <dbReference type="ARBA" id="ARBA00022989"/>
    </source>
</evidence>
<dbReference type="GO" id="GO:0016567">
    <property type="term" value="P:protein ubiquitination"/>
    <property type="evidence" value="ECO:0007669"/>
    <property type="project" value="TreeGrafter"/>
</dbReference>
<evidence type="ECO:0000256" key="7">
    <source>
        <dbReference type="ARBA" id="ARBA00022786"/>
    </source>
</evidence>
<evidence type="ECO:0000256" key="4">
    <source>
        <dbReference type="ARBA" id="ARBA00022692"/>
    </source>
</evidence>
<dbReference type="GO" id="GO:0034052">
    <property type="term" value="P:positive regulation of plant-type hypersensitive response"/>
    <property type="evidence" value="ECO:0007669"/>
    <property type="project" value="TreeGrafter"/>
</dbReference>
<evidence type="ECO:0000256" key="3">
    <source>
        <dbReference type="ARBA" id="ARBA00022679"/>
    </source>
</evidence>
<dbReference type="GO" id="GO:0000151">
    <property type="term" value="C:ubiquitin ligase complex"/>
    <property type="evidence" value="ECO:0007669"/>
    <property type="project" value="TreeGrafter"/>
</dbReference>
<dbReference type="PANTHER" id="PTHR15067:SF4">
    <property type="entry name" value="E3 UBIQUITIN-PROTEIN LIGASE RNF8"/>
    <property type="match status" value="1"/>
</dbReference>
<keyword evidence="16" id="KW-1185">Reference proteome</keyword>
<dbReference type="Proteomes" id="UP000636800">
    <property type="component" value="Unassembled WGS sequence"/>
</dbReference>
<dbReference type="Gene3D" id="3.30.40.10">
    <property type="entry name" value="Zinc/RING finger domain, C3HC4 (zinc finger)"/>
    <property type="match status" value="1"/>
</dbReference>
<dbReference type="GO" id="GO:0061630">
    <property type="term" value="F:ubiquitin protein ligase activity"/>
    <property type="evidence" value="ECO:0007669"/>
    <property type="project" value="TreeGrafter"/>
</dbReference>
<reference evidence="15 16" key="1">
    <citation type="journal article" date="2020" name="Nat. Food">
        <title>A phased Vanilla planifolia genome enables genetic improvement of flavour and production.</title>
        <authorList>
            <person name="Hasing T."/>
            <person name="Tang H."/>
            <person name="Brym M."/>
            <person name="Khazi F."/>
            <person name="Huang T."/>
            <person name="Chambers A.H."/>
        </authorList>
    </citation>
    <scope>NUCLEOTIDE SEQUENCE [LARGE SCALE GENOMIC DNA]</scope>
    <source>
        <tissue evidence="15">Leaf</tissue>
    </source>
</reference>
<dbReference type="OrthoDB" id="8062037at2759"/>
<organism evidence="15 16">
    <name type="scientific">Vanilla planifolia</name>
    <name type="common">Vanilla</name>
    <dbReference type="NCBI Taxonomy" id="51239"/>
    <lineage>
        <taxon>Eukaryota</taxon>
        <taxon>Viridiplantae</taxon>
        <taxon>Streptophyta</taxon>
        <taxon>Embryophyta</taxon>
        <taxon>Tracheophyta</taxon>
        <taxon>Spermatophyta</taxon>
        <taxon>Magnoliopsida</taxon>
        <taxon>Liliopsida</taxon>
        <taxon>Asparagales</taxon>
        <taxon>Orchidaceae</taxon>
        <taxon>Vanilloideae</taxon>
        <taxon>Vanilleae</taxon>
        <taxon>Vanilla</taxon>
    </lineage>
</organism>
<feature type="transmembrane region" description="Helical" evidence="12">
    <location>
        <begin position="6"/>
        <end position="29"/>
    </location>
</feature>
<dbReference type="PANTHER" id="PTHR15067">
    <property type="entry name" value="E3 UBIQUITIN-PROTEIN LIGASE RNF8"/>
    <property type="match status" value="1"/>
</dbReference>
<feature type="transmembrane region" description="Helical" evidence="12">
    <location>
        <begin position="182"/>
        <end position="203"/>
    </location>
</feature>
<name>A0A835PD24_VANPL</name>
<sequence length="560" mass="62348">MSLLYIVASGICTVLSGFGLQWWVLSFLAKNGVSLGDTGRAVVLISGSGITVALLVNLAVNAYILLILCLKIIFFKQLYPSESRKVFEQLVNYIIYKGSFLPLIVPPHLLQMVFWSVWLVVLCSLKMFQSLAKDRLERLNASPTTTPSKCFRVYSALLLVLAVDLFWLRMCMVAYASFRSSLFLLSFFEPFSIAFETLLAVMVHGCQLIETWHRHSVDNGIDCFASIDFCKSTAGSLAELKEHFIRNCGFLLEMMTLLMAVGHYLMIWWLHGMTFHLVDGIIFLNLRAILSAIMKRMRAFIKLKKALNSLDGALPDGTNEELSSFNDECAICRGPMARAKKLPCDHLFHLGCLRSWLDQGLAEVYSCPTCRRPLFPSTSQSRTNSPAQETQNDVQLTEQVNLRLDHGHASPTTAFSNQQLNPSDPSWRVGFDSGWVSPWTNSRMDGASTSGALGSVGLSGVQMMVRQLASVSESYAPGSGAASSWNLWPSRQVGSSPPESSHGRNVAALLLRSTSPPRDLLRMVERVREVLPHMPDELIIQDLLRTNNINITVNNLLMIQ</sequence>
<keyword evidence="4 12" id="KW-0812">Transmembrane</keyword>
<feature type="transmembrane region" description="Helical" evidence="12">
    <location>
        <begin position="153"/>
        <end position="176"/>
    </location>
</feature>
<dbReference type="FunFam" id="3.30.40.10:FF:000259">
    <property type="entry name" value="E3 ubiquitin protein ligase RIN2"/>
    <property type="match status" value="1"/>
</dbReference>
<feature type="domain" description="CUE" evidence="14">
    <location>
        <begin position="519"/>
        <end position="560"/>
    </location>
</feature>
<keyword evidence="6 11" id="KW-0863">Zinc-finger</keyword>
<dbReference type="PROSITE" id="PS51140">
    <property type="entry name" value="CUE"/>
    <property type="match status" value="1"/>
</dbReference>
<evidence type="ECO:0000256" key="12">
    <source>
        <dbReference type="SAM" id="Phobius"/>
    </source>
</evidence>
<dbReference type="CDD" id="cd16455">
    <property type="entry name" value="RING-H2_AMFR"/>
    <property type="match status" value="1"/>
</dbReference>
<keyword evidence="8" id="KW-0862">Zinc</keyword>
<evidence type="ECO:0000256" key="1">
    <source>
        <dbReference type="ARBA" id="ARBA00004141"/>
    </source>
</evidence>
<feature type="transmembrane region" description="Helical" evidence="12">
    <location>
        <begin position="275"/>
        <end position="294"/>
    </location>
</feature>
<dbReference type="SMART" id="SM00184">
    <property type="entry name" value="RING"/>
    <property type="match status" value="1"/>
</dbReference>
<keyword evidence="10 12" id="KW-0472">Membrane</keyword>
<evidence type="ECO:0000256" key="8">
    <source>
        <dbReference type="ARBA" id="ARBA00022833"/>
    </source>
</evidence>
<proteinExistence type="predicted"/>